<comment type="cofactor">
    <cofactor evidence="1 15">
        <name>Mg(2+)</name>
        <dbReference type="ChEBI" id="CHEBI:18420"/>
    </cofactor>
</comment>
<feature type="transmembrane region" description="Helical" evidence="16">
    <location>
        <begin position="16"/>
        <end position="38"/>
    </location>
</feature>
<dbReference type="FunFam" id="3.40.1110.10:FF:000188">
    <property type="entry name" value="Phospholipid-transporting ATPase"/>
    <property type="match status" value="1"/>
</dbReference>
<dbReference type="GO" id="GO:0005802">
    <property type="term" value="C:trans-Golgi network"/>
    <property type="evidence" value="ECO:0007669"/>
    <property type="project" value="TreeGrafter"/>
</dbReference>
<feature type="binding site" evidence="14">
    <location>
        <position position="525"/>
    </location>
    <ligand>
        <name>ATP</name>
        <dbReference type="ChEBI" id="CHEBI:30616"/>
    </ligand>
</feature>
<keyword evidence="5 15" id="KW-0479">Metal-binding</keyword>
<evidence type="ECO:0000256" key="17">
    <source>
        <dbReference type="SAM" id="MobiDB-lite"/>
    </source>
</evidence>
<evidence type="ECO:0000256" key="10">
    <source>
        <dbReference type="ARBA" id="ARBA00022989"/>
    </source>
</evidence>
<dbReference type="Gene3D" id="3.40.1110.10">
    <property type="entry name" value="Calcium-transporting ATPase, cytoplasmic domain N"/>
    <property type="match status" value="1"/>
</dbReference>
<name>A0AAX7UYK7_ASTCA</name>
<evidence type="ECO:0000256" key="15">
    <source>
        <dbReference type="PIRSR" id="PIRSR606539-3"/>
    </source>
</evidence>
<dbReference type="InterPro" id="IPR006539">
    <property type="entry name" value="P-type_ATPase_IV"/>
</dbReference>
<dbReference type="InterPro" id="IPR001757">
    <property type="entry name" value="P_typ_ATPase"/>
</dbReference>
<dbReference type="SFLD" id="SFLDG00002">
    <property type="entry name" value="C1.7:_P-type_atpase_like"/>
    <property type="match status" value="1"/>
</dbReference>
<evidence type="ECO:0000313" key="21">
    <source>
        <dbReference type="Proteomes" id="UP000265100"/>
    </source>
</evidence>
<keyword evidence="10 16" id="KW-1133">Transmembrane helix</keyword>
<feature type="transmembrane region" description="Helical" evidence="16">
    <location>
        <begin position="926"/>
        <end position="945"/>
    </location>
</feature>
<feature type="transmembrane region" description="Helical" evidence="16">
    <location>
        <begin position="83"/>
        <end position="101"/>
    </location>
</feature>
<dbReference type="SUPFAM" id="SSF81665">
    <property type="entry name" value="Calcium ATPase, transmembrane domain M"/>
    <property type="match status" value="1"/>
</dbReference>
<evidence type="ECO:0000256" key="9">
    <source>
        <dbReference type="ARBA" id="ARBA00022967"/>
    </source>
</evidence>
<accession>A0AAX7UYK7</accession>
<feature type="binding site" evidence="15">
    <location>
        <position position="361"/>
    </location>
    <ligand>
        <name>Mg(2+)</name>
        <dbReference type="ChEBI" id="CHEBI:18420"/>
    </ligand>
</feature>
<dbReference type="CDD" id="cd02073">
    <property type="entry name" value="P-type_ATPase_APLT_Dnf-like"/>
    <property type="match status" value="1"/>
</dbReference>
<dbReference type="Pfam" id="PF13246">
    <property type="entry name" value="Cation_ATPase"/>
    <property type="match status" value="1"/>
</dbReference>
<feature type="transmembrane region" description="Helical" evidence="16">
    <location>
        <begin position="876"/>
        <end position="896"/>
    </location>
</feature>
<feature type="domain" description="P-type ATPase C-terminal" evidence="19">
    <location>
        <begin position="812"/>
        <end position="1065"/>
    </location>
</feature>
<feature type="domain" description="P-type ATPase N-terminal" evidence="18">
    <location>
        <begin position="38"/>
        <end position="89"/>
    </location>
</feature>
<comment type="similarity">
    <text evidence="3 16">Belongs to the cation transport ATPase (P-type) (TC 3.A.3) family. Type IV subfamily.</text>
</comment>
<dbReference type="Proteomes" id="UP000265100">
    <property type="component" value="Chromosome 12"/>
</dbReference>
<feature type="binding site" evidence="14">
    <location>
        <position position="640"/>
    </location>
    <ligand>
        <name>ATP</name>
        <dbReference type="ChEBI" id="CHEBI:30616"/>
    </ligand>
</feature>
<dbReference type="GO" id="GO:0140326">
    <property type="term" value="F:ATPase-coupled intramembrane lipid transporter activity"/>
    <property type="evidence" value="ECO:0007669"/>
    <property type="project" value="UniProtKB-EC"/>
</dbReference>
<feature type="binding site" evidence="14">
    <location>
        <position position="361"/>
    </location>
    <ligand>
        <name>ATP</name>
        <dbReference type="ChEBI" id="CHEBI:30616"/>
    </ligand>
</feature>
<evidence type="ECO:0000256" key="1">
    <source>
        <dbReference type="ARBA" id="ARBA00001946"/>
    </source>
</evidence>
<dbReference type="NCBIfam" id="TIGR01494">
    <property type="entry name" value="ATPase_P-type"/>
    <property type="match status" value="1"/>
</dbReference>
<feature type="transmembrane region" description="Helical" evidence="16">
    <location>
        <begin position="1038"/>
        <end position="1059"/>
    </location>
</feature>
<evidence type="ECO:0000256" key="13">
    <source>
        <dbReference type="PIRSR" id="PIRSR606539-1"/>
    </source>
</evidence>
<feature type="compositionally biased region" description="Polar residues" evidence="17">
    <location>
        <begin position="1129"/>
        <end position="1141"/>
    </location>
</feature>
<reference evidence="21" key="2">
    <citation type="submission" date="2023-03" db="EMBL/GenBank/DDBJ databases">
        <authorList>
            <consortium name="Wellcome Sanger Institute Data Sharing"/>
        </authorList>
    </citation>
    <scope>NUCLEOTIDE SEQUENCE [LARGE SCALE GENOMIC DNA]</scope>
</reference>
<evidence type="ECO:0000256" key="11">
    <source>
        <dbReference type="ARBA" id="ARBA00023136"/>
    </source>
</evidence>
<feature type="region of interest" description="Disordered" evidence="17">
    <location>
        <begin position="1129"/>
        <end position="1161"/>
    </location>
</feature>
<dbReference type="InterPro" id="IPR044492">
    <property type="entry name" value="P_typ_ATPase_HD_dom"/>
</dbReference>
<evidence type="ECO:0000256" key="5">
    <source>
        <dbReference type="ARBA" id="ARBA00022723"/>
    </source>
</evidence>
<comment type="catalytic activity">
    <reaction evidence="12 16">
        <text>ATP + H2O + phospholipidSide 1 = ADP + phosphate + phospholipidSide 2.</text>
        <dbReference type="EC" id="7.6.2.1"/>
    </reaction>
</comment>
<dbReference type="PROSITE" id="PS00154">
    <property type="entry name" value="ATPASE_E1_E2"/>
    <property type="match status" value="1"/>
</dbReference>
<reference evidence="20 21" key="1">
    <citation type="submission" date="2018-05" db="EMBL/GenBank/DDBJ databases">
        <authorList>
            <person name="Datahose"/>
        </authorList>
    </citation>
    <scope>NUCLEOTIDE SEQUENCE</scope>
</reference>
<feature type="binding site" evidence="14">
    <location>
        <position position="788"/>
    </location>
    <ligand>
        <name>ATP</name>
        <dbReference type="ChEBI" id="CHEBI:30616"/>
    </ligand>
</feature>
<evidence type="ECO:0000256" key="3">
    <source>
        <dbReference type="ARBA" id="ARBA00008109"/>
    </source>
</evidence>
<feature type="binding site" evidence="14">
    <location>
        <position position="360"/>
    </location>
    <ligand>
        <name>ATP</name>
        <dbReference type="ChEBI" id="CHEBI:30616"/>
    </ligand>
</feature>
<sequence>MTQILSFNKLQNFSKVTLLSVLFLNFCHISFSFCLLQTNAIKTSKYNFFTFLPLNLFEQFQRIANAYFLFLLVLQVIPQISSLSWFTTVVPLILVLTVTAAKDATDDIVSTFENVFCFFKADLLLLSSSEPLNLVYIETAELDGFVYFSSFSTSNHILLFSLPLYAAVRCEPPNNRLDRFTGVLSFAGQKYSLDNEKILLRGCTLRNTEWCFGLVLFGGPETKLMQNCGKSTFKRTSIDRLMNILVLFIFGFLAFMCSVLAIGNYIWERNEGSQFTVFLPRLEDDPAFSSFLTFWSYVIILNTVVPISLYVSVEIIRLGNSFYIDWDRKMYYARNDTPAEARTTTLNEELGQIKYVFSDKTGTLTQNIMIFNKCTINGKCYGKNVYDYTGQRLEMNEVIDFSFNPLADSRFVFHDHSLVEAVKLENTEVHAFFRLLALCHTVMAEEKKEGELFYQAQSPDEGALVTAARNFGFVFRSRTPDSISIVEMGKQCNYELLAILDFNNVRKRMSVIVRSPEGKLSLYCKGADTIIYERLHQSCSKLMDVTTEHLNEFAGDGLRTLALAYKDLDEEYFNQWIQRHHEANTALEDREGKLDQLYEEIEKDLLLLGATAIEDKLQDGVPQTIEQLSKADIKIWVLTGDKQETAENIGYSCNLLREEMNDVFIISGNSLEDVQQELRNARTSMKPDAAENSEFLPEMDKGVKVVTDEVVNGEYGLVINGHTHLFLTPSVPQAYALEHSLELEFLRTACMCKAVICCRVTPLQKAQVVELVKKYKKAVTLAIGDGANDVSMIKGTAHIGVGISGQEGMQAVLSSDYSFAQFRFLQRLLLVHGRWSYLRMCKFLRYFFYKNFTFTFVHFWFAFFCGFSAQTVYDEWFITLYNLMYTALPVLGMSLFDQDVNDVWSFQHPQLYVPGQLNLYFSKKSFFKCALHSCYSSLVLFFIPYAAMYDTVRDDGKDIADYQSFALLTQTCLLFAVSIQLGFEMSYWTAVNTFFVLGSLAMYFAVTFTMYSNGMFTILPSAFPFIGTARNSLNQPNVWLTIFLTSILCVLPVITNRFLMIQLCPTINDKVMFKVRQAKATPAPPTRRARIRRTSSRRSGYAFSHAQGYGDLVTSGRFLRRPALTRSSGFTHAGRTTTSFSPMGRSAGYSPTGRPQNNKVPDVEVTSLQMYRTITDSAP</sequence>
<dbReference type="NCBIfam" id="TIGR01652">
    <property type="entry name" value="ATPase-Plipid"/>
    <property type="match status" value="1"/>
</dbReference>
<keyword evidence="8 15" id="KW-0460">Magnesium</keyword>
<dbReference type="EC" id="7.6.2.1" evidence="16"/>
<evidence type="ECO:0000256" key="12">
    <source>
        <dbReference type="ARBA" id="ARBA00034036"/>
    </source>
</evidence>
<dbReference type="InterPro" id="IPR023298">
    <property type="entry name" value="ATPase_P-typ_TM_dom_sf"/>
</dbReference>
<reference evidence="20" key="4">
    <citation type="submission" date="2025-09" db="UniProtKB">
        <authorList>
            <consortium name="Ensembl"/>
        </authorList>
    </citation>
    <scope>IDENTIFICATION</scope>
</reference>
<dbReference type="InterPro" id="IPR023299">
    <property type="entry name" value="ATPase_P-typ_cyto_dom_N"/>
</dbReference>
<keyword evidence="6 14" id="KW-0547">Nucleotide-binding</keyword>
<protein>
    <recommendedName>
        <fullName evidence="16">Phospholipid-transporting ATPase</fullName>
        <ecNumber evidence="16">7.6.2.1</ecNumber>
    </recommendedName>
</protein>
<feature type="binding site" evidence="14">
    <location>
        <position position="789"/>
    </location>
    <ligand>
        <name>ATP</name>
        <dbReference type="ChEBI" id="CHEBI:30616"/>
    </ligand>
</feature>
<feature type="binding site" evidence="14">
    <location>
        <position position="759"/>
    </location>
    <ligand>
        <name>ATP</name>
        <dbReference type="ChEBI" id="CHEBI:30616"/>
    </ligand>
</feature>
<reference evidence="20" key="3">
    <citation type="submission" date="2025-08" db="UniProtKB">
        <authorList>
            <consortium name="Ensembl"/>
        </authorList>
    </citation>
    <scope>IDENTIFICATION</scope>
</reference>
<dbReference type="GO" id="GO:0045332">
    <property type="term" value="P:phospholipid translocation"/>
    <property type="evidence" value="ECO:0007669"/>
    <property type="project" value="TreeGrafter"/>
</dbReference>
<dbReference type="Gene3D" id="3.40.50.1000">
    <property type="entry name" value="HAD superfamily/HAD-like"/>
    <property type="match status" value="1"/>
</dbReference>
<comment type="subcellular location">
    <subcellularLocation>
        <location evidence="2 16">Membrane</location>
        <topology evidence="2 16">Multi-pass membrane protein</topology>
    </subcellularLocation>
</comment>
<dbReference type="GO" id="GO:0007030">
    <property type="term" value="P:Golgi organization"/>
    <property type="evidence" value="ECO:0007669"/>
    <property type="project" value="TreeGrafter"/>
</dbReference>
<dbReference type="InterPro" id="IPR032630">
    <property type="entry name" value="P_typ_ATPase_c"/>
</dbReference>
<feature type="binding site" evidence="14">
    <location>
        <position position="641"/>
    </location>
    <ligand>
        <name>ATP</name>
        <dbReference type="ChEBI" id="CHEBI:30616"/>
    </ligand>
</feature>
<evidence type="ECO:0000259" key="18">
    <source>
        <dbReference type="Pfam" id="PF16209"/>
    </source>
</evidence>
<proteinExistence type="inferred from homology"/>
<feature type="binding site" evidence="14">
    <location>
        <position position="461"/>
    </location>
    <ligand>
        <name>ATP</name>
        <dbReference type="ChEBI" id="CHEBI:30616"/>
    </ligand>
</feature>
<evidence type="ECO:0000256" key="2">
    <source>
        <dbReference type="ARBA" id="ARBA00004141"/>
    </source>
</evidence>
<dbReference type="InterPro" id="IPR036412">
    <property type="entry name" value="HAD-like_sf"/>
</dbReference>
<evidence type="ECO:0000256" key="16">
    <source>
        <dbReference type="RuleBase" id="RU362033"/>
    </source>
</evidence>
<feature type="binding site" evidence="15">
    <location>
        <position position="785"/>
    </location>
    <ligand>
        <name>Mg(2+)</name>
        <dbReference type="ChEBI" id="CHEBI:18420"/>
    </ligand>
</feature>
<evidence type="ECO:0000259" key="19">
    <source>
        <dbReference type="Pfam" id="PF16212"/>
    </source>
</evidence>
<feature type="binding site" evidence="14">
    <location>
        <position position="639"/>
    </location>
    <ligand>
        <name>ATP</name>
        <dbReference type="ChEBI" id="CHEBI:30616"/>
    </ligand>
</feature>
<dbReference type="InterPro" id="IPR018303">
    <property type="entry name" value="ATPase_P-typ_P_site"/>
</dbReference>
<dbReference type="PANTHER" id="PTHR24092:SF52">
    <property type="entry name" value="PHOSPHOLIPID-TRANSPORTING ATPASE FETA"/>
    <property type="match status" value="1"/>
</dbReference>
<dbReference type="Pfam" id="PF16209">
    <property type="entry name" value="PhoLip_ATPase_N"/>
    <property type="match status" value="1"/>
</dbReference>
<dbReference type="PANTHER" id="PTHR24092">
    <property type="entry name" value="PROBABLE PHOSPHOLIPID-TRANSPORTING ATPASE"/>
    <property type="match status" value="1"/>
</dbReference>
<evidence type="ECO:0000256" key="4">
    <source>
        <dbReference type="ARBA" id="ARBA00022692"/>
    </source>
</evidence>
<feature type="binding site" evidence="15">
    <location>
        <position position="789"/>
    </location>
    <ligand>
        <name>Mg(2+)</name>
        <dbReference type="ChEBI" id="CHEBI:18420"/>
    </ligand>
</feature>
<dbReference type="AlphaFoldDB" id="A0AAX7UYK7"/>
<keyword evidence="4 16" id="KW-0812">Transmembrane</keyword>
<dbReference type="GO" id="GO:0016887">
    <property type="term" value="F:ATP hydrolysis activity"/>
    <property type="evidence" value="ECO:0007669"/>
    <property type="project" value="InterPro"/>
</dbReference>
<feature type="transmembrane region" description="Helical" evidence="16">
    <location>
        <begin position="995"/>
        <end position="1018"/>
    </location>
</feature>
<keyword evidence="9 16" id="KW-1278">Translocase</keyword>
<keyword evidence="7 14" id="KW-0067">ATP-binding</keyword>
<evidence type="ECO:0000313" key="20">
    <source>
        <dbReference type="Ensembl" id="ENSACLP00000069656.1"/>
    </source>
</evidence>
<feature type="binding site" evidence="14">
    <location>
        <position position="359"/>
    </location>
    <ligand>
        <name>ATP</name>
        <dbReference type="ChEBI" id="CHEBI:30616"/>
    </ligand>
</feature>
<feature type="transmembrane region" description="Helical" evidence="16">
    <location>
        <begin position="847"/>
        <end position="870"/>
    </location>
</feature>
<organism evidence="20 21">
    <name type="scientific">Astatotilapia calliptera</name>
    <name type="common">Eastern happy</name>
    <name type="synonym">Chromis callipterus</name>
    <dbReference type="NCBI Taxonomy" id="8154"/>
    <lineage>
        <taxon>Eukaryota</taxon>
        <taxon>Metazoa</taxon>
        <taxon>Chordata</taxon>
        <taxon>Craniata</taxon>
        <taxon>Vertebrata</taxon>
        <taxon>Euteleostomi</taxon>
        <taxon>Actinopterygii</taxon>
        <taxon>Neopterygii</taxon>
        <taxon>Teleostei</taxon>
        <taxon>Neoteleostei</taxon>
        <taxon>Acanthomorphata</taxon>
        <taxon>Ovalentaria</taxon>
        <taxon>Cichlomorphae</taxon>
        <taxon>Cichliformes</taxon>
        <taxon>Cichlidae</taxon>
        <taxon>African cichlids</taxon>
        <taxon>Pseudocrenilabrinae</taxon>
        <taxon>Haplochromini</taxon>
        <taxon>Astatotilapia</taxon>
    </lineage>
</organism>
<dbReference type="GO" id="GO:0005886">
    <property type="term" value="C:plasma membrane"/>
    <property type="evidence" value="ECO:0007669"/>
    <property type="project" value="TreeGrafter"/>
</dbReference>
<feature type="active site" description="4-aspartylphosphate intermediate" evidence="13">
    <location>
        <position position="359"/>
    </location>
</feature>
<dbReference type="SUPFAM" id="SSF81660">
    <property type="entry name" value="Metal cation-transporting ATPase, ATP-binding domain N"/>
    <property type="match status" value="1"/>
</dbReference>
<feature type="binding site" evidence="14">
    <location>
        <position position="502"/>
    </location>
    <ligand>
        <name>ATP</name>
        <dbReference type="ChEBI" id="CHEBI:30616"/>
    </ligand>
</feature>
<dbReference type="FunFam" id="3.40.50.1000:FF:000014">
    <property type="entry name" value="Phospholipid-transporting ATPase"/>
    <property type="match status" value="1"/>
</dbReference>
<evidence type="ECO:0000256" key="6">
    <source>
        <dbReference type="ARBA" id="ARBA00022741"/>
    </source>
</evidence>
<keyword evidence="21" id="KW-1185">Reference proteome</keyword>
<dbReference type="Pfam" id="PF16212">
    <property type="entry name" value="PhoLip_ATPase_C"/>
    <property type="match status" value="1"/>
</dbReference>
<feature type="transmembrane region" description="Helical" evidence="16">
    <location>
        <begin position="244"/>
        <end position="267"/>
    </location>
</feature>
<feature type="transmembrane region" description="Helical" evidence="16">
    <location>
        <begin position="287"/>
        <end position="311"/>
    </location>
</feature>
<dbReference type="GeneTree" id="ENSGT00940000161917"/>
<dbReference type="SUPFAM" id="SSF56784">
    <property type="entry name" value="HAD-like"/>
    <property type="match status" value="1"/>
</dbReference>
<evidence type="ECO:0000256" key="8">
    <source>
        <dbReference type="ARBA" id="ARBA00022842"/>
    </source>
</evidence>
<feature type="binding site" evidence="14">
    <location>
        <position position="765"/>
    </location>
    <ligand>
        <name>ATP</name>
        <dbReference type="ChEBI" id="CHEBI:30616"/>
    </ligand>
</feature>
<evidence type="ECO:0000256" key="7">
    <source>
        <dbReference type="ARBA" id="ARBA00022840"/>
    </source>
</evidence>
<feature type="transmembrane region" description="Helical" evidence="16">
    <location>
        <begin position="965"/>
        <end position="983"/>
    </location>
</feature>
<dbReference type="InterPro" id="IPR032631">
    <property type="entry name" value="P-type_ATPase_N"/>
</dbReference>
<keyword evidence="11 16" id="KW-0472">Membrane</keyword>
<dbReference type="SFLD" id="SFLDF00027">
    <property type="entry name" value="p-type_atpase"/>
    <property type="match status" value="1"/>
</dbReference>
<dbReference type="SFLD" id="SFLDS00003">
    <property type="entry name" value="Haloacid_Dehalogenase"/>
    <property type="match status" value="1"/>
</dbReference>
<evidence type="ECO:0000256" key="14">
    <source>
        <dbReference type="PIRSR" id="PIRSR606539-2"/>
    </source>
</evidence>
<feature type="binding site" evidence="14">
    <location>
        <position position="559"/>
    </location>
    <ligand>
        <name>ATP</name>
        <dbReference type="ChEBI" id="CHEBI:30616"/>
    </ligand>
</feature>
<dbReference type="Ensembl" id="ENSACLT00000058839.1">
    <property type="protein sequence ID" value="ENSACLP00000069656.1"/>
    <property type="gene ID" value="ENSACLG00000024342.2"/>
</dbReference>
<dbReference type="InterPro" id="IPR023214">
    <property type="entry name" value="HAD_sf"/>
</dbReference>
<feature type="binding site" evidence="15">
    <location>
        <position position="359"/>
    </location>
    <ligand>
        <name>Mg(2+)</name>
        <dbReference type="ChEBI" id="CHEBI:18420"/>
    </ligand>
</feature>
<dbReference type="GO" id="GO:0005524">
    <property type="term" value="F:ATP binding"/>
    <property type="evidence" value="ECO:0007669"/>
    <property type="project" value="UniProtKB-UniRule"/>
</dbReference>
<dbReference type="GO" id="GO:0000287">
    <property type="term" value="F:magnesium ion binding"/>
    <property type="evidence" value="ECO:0007669"/>
    <property type="project" value="UniProtKB-UniRule"/>
</dbReference>